<dbReference type="EnsemblMetazoa" id="CJA01440a.1">
    <property type="protein sequence ID" value="CJA01440a.1"/>
    <property type="gene ID" value="WBGene00120644"/>
</dbReference>
<evidence type="ECO:0000313" key="2">
    <source>
        <dbReference type="EnsemblMetazoa" id="CJA01440a.1"/>
    </source>
</evidence>
<keyword evidence="3" id="KW-1185">Reference proteome</keyword>
<evidence type="ECO:0000256" key="1">
    <source>
        <dbReference type="SAM" id="MobiDB-lite"/>
    </source>
</evidence>
<reference evidence="2" key="2">
    <citation type="submission" date="2022-06" db="UniProtKB">
        <authorList>
            <consortium name="EnsemblMetazoa"/>
        </authorList>
    </citation>
    <scope>IDENTIFICATION</scope>
    <source>
        <strain evidence="2">DF5081</strain>
    </source>
</reference>
<feature type="region of interest" description="Disordered" evidence="1">
    <location>
        <begin position="320"/>
        <end position="351"/>
    </location>
</feature>
<feature type="region of interest" description="Disordered" evidence="1">
    <location>
        <begin position="382"/>
        <end position="417"/>
    </location>
</feature>
<sequence>MPHEQTPQMGAIESKLEDLEKGAIPLWETLNAEDRLKETLVHREKKKVPDNLKTLITVTHQFCKKDKNSQLGLIHRHGLVTRVHYASPFKGTILTGDLILSVNGIKVTFDEAEKPAGASTPTPSNMSKLKLLKKKSSTNSNTLKEKSEFRDVVARLLAQRGDFVKMDIVIARLKWRTPATKIPKEVQVTPGFQTEIGVLYQFRYMKLGMNMHKVDKKILINYTIPDSVSHCALNIGENILAVDDHPVATLEEVRQRILDGCNVNGYAKVLVEFPTADMVRNQIRNMLQTAAKEEQRPSFALGVDVRKYSEEGIDVLNKATKDPPSIYKEPVPEEKKEKKKKKSFFSSKPDKCSFRDKAEEIGIPAEWNSKLFVVLPPLKTKESELGNQQMQPATNPPDAKDVKDTKDAKDPPKEEKK</sequence>
<dbReference type="Proteomes" id="UP000005237">
    <property type="component" value="Unassembled WGS sequence"/>
</dbReference>
<reference evidence="3" key="1">
    <citation type="submission" date="2010-08" db="EMBL/GenBank/DDBJ databases">
        <authorList>
            <consortium name="Caenorhabditis japonica Sequencing Consortium"/>
            <person name="Wilson R.K."/>
        </authorList>
    </citation>
    <scope>NUCLEOTIDE SEQUENCE [LARGE SCALE GENOMIC DNA]</scope>
    <source>
        <strain evidence="3">DF5081</strain>
    </source>
</reference>
<protein>
    <recommendedName>
        <fullName evidence="4">PDZ domain-containing protein</fullName>
    </recommendedName>
</protein>
<dbReference type="AlphaFoldDB" id="A0A8R1DG25"/>
<feature type="compositionally biased region" description="Basic and acidic residues" evidence="1">
    <location>
        <begin position="398"/>
        <end position="417"/>
    </location>
</feature>
<dbReference type="SUPFAM" id="SSF50156">
    <property type="entry name" value="PDZ domain-like"/>
    <property type="match status" value="2"/>
</dbReference>
<evidence type="ECO:0008006" key="4">
    <source>
        <dbReference type="Google" id="ProtNLM"/>
    </source>
</evidence>
<dbReference type="InterPro" id="IPR040264">
    <property type="entry name" value="T15H9.4-like"/>
</dbReference>
<name>A0A8R1DG25_CAEJA</name>
<dbReference type="PANTHER" id="PTHR31327:SF10">
    <property type="entry name" value="PDZ DOMAIN-CONTAINING PROTEIN"/>
    <property type="match status" value="1"/>
</dbReference>
<evidence type="ECO:0000313" key="3">
    <source>
        <dbReference type="Proteomes" id="UP000005237"/>
    </source>
</evidence>
<dbReference type="PANTHER" id="PTHR31327">
    <property type="entry name" value="SPERM MEIOSIS PDZ DOMAIN CONTAINING PROTEINS-RELATED"/>
    <property type="match status" value="1"/>
</dbReference>
<organism evidence="2 3">
    <name type="scientific">Caenorhabditis japonica</name>
    <dbReference type="NCBI Taxonomy" id="281687"/>
    <lineage>
        <taxon>Eukaryota</taxon>
        <taxon>Metazoa</taxon>
        <taxon>Ecdysozoa</taxon>
        <taxon>Nematoda</taxon>
        <taxon>Chromadorea</taxon>
        <taxon>Rhabditida</taxon>
        <taxon>Rhabditina</taxon>
        <taxon>Rhabditomorpha</taxon>
        <taxon>Rhabditoidea</taxon>
        <taxon>Rhabditidae</taxon>
        <taxon>Peloderinae</taxon>
        <taxon>Caenorhabditis</taxon>
    </lineage>
</organism>
<dbReference type="InterPro" id="IPR036034">
    <property type="entry name" value="PDZ_sf"/>
</dbReference>
<dbReference type="OMA" id="HISLNIG"/>
<proteinExistence type="predicted"/>
<accession>A0A8R1DG25</accession>